<evidence type="ECO:0000256" key="1">
    <source>
        <dbReference type="ARBA" id="ARBA00004141"/>
    </source>
</evidence>
<dbReference type="Gene3D" id="1.50.40.10">
    <property type="entry name" value="Mitochondrial carrier domain"/>
    <property type="match status" value="1"/>
</dbReference>
<evidence type="ECO:0000256" key="3">
    <source>
        <dbReference type="ARBA" id="ARBA00023136"/>
    </source>
</evidence>
<evidence type="ECO:0000313" key="7">
    <source>
        <dbReference type="EMBL" id="KAH9323446.1"/>
    </source>
</evidence>
<sequence length="108" mass="12076">TENSPNKYRGMVHALLTVTREEGARAVYKGWLPSVIGVVVGSCCVTLFSLRFENGLPNYTFINSCTFEYFGEKYDLAFTFGKPQASFVPSFTLNKAHFTSENLSSLEE</sequence>
<dbReference type="SUPFAM" id="SSF103506">
    <property type="entry name" value="Mitochondrial carrier"/>
    <property type="match status" value="1"/>
</dbReference>
<evidence type="ECO:0000256" key="2">
    <source>
        <dbReference type="ARBA" id="ARBA00022692"/>
    </source>
</evidence>
<reference evidence="7 8" key="1">
    <citation type="journal article" date="2021" name="Nat. Plants">
        <title>The Taxus genome provides insights into paclitaxel biosynthesis.</title>
        <authorList>
            <person name="Xiong X."/>
            <person name="Gou J."/>
            <person name="Liao Q."/>
            <person name="Li Y."/>
            <person name="Zhou Q."/>
            <person name="Bi G."/>
            <person name="Li C."/>
            <person name="Du R."/>
            <person name="Wang X."/>
            <person name="Sun T."/>
            <person name="Guo L."/>
            <person name="Liang H."/>
            <person name="Lu P."/>
            <person name="Wu Y."/>
            <person name="Zhang Z."/>
            <person name="Ro D.K."/>
            <person name="Shang Y."/>
            <person name="Huang S."/>
            <person name="Yan J."/>
        </authorList>
    </citation>
    <scope>NUCLEOTIDE SEQUENCE [LARGE SCALE GENOMIC DNA]</scope>
    <source>
        <strain evidence="7">Ta-2019</strain>
    </source>
</reference>
<dbReference type="EMBL" id="JAHRHJ020000003">
    <property type="protein sequence ID" value="KAH9323446.1"/>
    <property type="molecule type" value="Genomic_DNA"/>
</dbReference>
<dbReference type="GO" id="GO:0016020">
    <property type="term" value="C:membrane"/>
    <property type="evidence" value="ECO:0007669"/>
    <property type="project" value="UniProtKB-SubCell"/>
</dbReference>
<dbReference type="InterPro" id="IPR023395">
    <property type="entry name" value="MCP_dom_sf"/>
</dbReference>
<keyword evidence="8" id="KW-1185">Reference proteome</keyword>
<feature type="non-terminal residue" evidence="7">
    <location>
        <position position="108"/>
    </location>
</feature>
<evidence type="ECO:0000256" key="6">
    <source>
        <dbReference type="SAM" id="Phobius"/>
    </source>
</evidence>
<dbReference type="Proteomes" id="UP000824469">
    <property type="component" value="Unassembled WGS sequence"/>
</dbReference>
<keyword evidence="6" id="KW-1133">Transmembrane helix</keyword>
<accession>A0AA38GI91</accession>
<keyword evidence="5" id="KW-0813">Transport</keyword>
<comment type="caution">
    <text evidence="7">The sequence shown here is derived from an EMBL/GenBank/DDBJ whole genome shotgun (WGS) entry which is preliminary data.</text>
</comment>
<comment type="subcellular location">
    <subcellularLocation>
        <location evidence="1">Membrane</location>
        <topology evidence="1">Multi-pass membrane protein</topology>
    </subcellularLocation>
</comment>
<dbReference type="Pfam" id="PF00153">
    <property type="entry name" value="Mito_carr"/>
    <property type="match status" value="1"/>
</dbReference>
<name>A0AA38GI91_TAXCH</name>
<feature type="repeat" description="Solcar" evidence="4">
    <location>
        <begin position="1"/>
        <end position="55"/>
    </location>
</feature>
<keyword evidence="3 4" id="KW-0472">Membrane</keyword>
<evidence type="ECO:0000256" key="5">
    <source>
        <dbReference type="RuleBase" id="RU000488"/>
    </source>
</evidence>
<feature type="transmembrane region" description="Helical" evidence="6">
    <location>
        <begin position="31"/>
        <end position="50"/>
    </location>
</feature>
<keyword evidence="2 4" id="KW-0812">Transmembrane</keyword>
<feature type="non-terminal residue" evidence="7">
    <location>
        <position position="1"/>
    </location>
</feature>
<dbReference type="AlphaFoldDB" id="A0AA38GI91"/>
<gene>
    <name evidence="7" type="ORF">KI387_018085</name>
</gene>
<evidence type="ECO:0000256" key="4">
    <source>
        <dbReference type="PROSITE-ProRule" id="PRU00282"/>
    </source>
</evidence>
<dbReference type="PROSITE" id="PS50920">
    <property type="entry name" value="SOLCAR"/>
    <property type="match status" value="1"/>
</dbReference>
<dbReference type="InterPro" id="IPR018108">
    <property type="entry name" value="MCP_transmembrane"/>
</dbReference>
<proteinExistence type="inferred from homology"/>
<organism evidence="7 8">
    <name type="scientific">Taxus chinensis</name>
    <name type="common">Chinese yew</name>
    <name type="synonym">Taxus wallichiana var. chinensis</name>
    <dbReference type="NCBI Taxonomy" id="29808"/>
    <lineage>
        <taxon>Eukaryota</taxon>
        <taxon>Viridiplantae</taxon>
        <taxon>Streptophyta</taxon>
        <taxon>Embryophyta</taxon>
        <taxon>Tracheophyta</taxon>
        <taxon>Spermatophyta</taxon>
        <taxon>Pinopsida</taxon>
        <taxon>Pinidae</taxon>
        <taxon>Conifers II</taxon>
        <taxon>Cupressales</taxon>
        <taxon>Taxaceae</taxon>
        <taxon>Taxus</taxon>
    </lineage>
</organism>
<evidence type="ECO:0000313" key="8">
    <source>
        <dbReference type="Proteomes" id="UP000824469"/>
    </source>
</evidence>
<protein>
    <submittedName>
        <fullName evidence="7">Uncharacterized protein</fullName>
    </submittedName>
</protein>
<comment type="similarity">
    <text evidence="5">Belongs to the mitochondrial carrier (TC 2.A.29) family.</text>
</comment>